<gene>
    <name evidence="1" type="ORF">BJX66DRAFT_344594</name>
</gene>
<evidence type="ECO:0000313" key="2">
    <source>
        <dbReference type="Proteomes" id="UP001610563"/>
    </source>
</evidence>
<name>A0ABR4FKQ4_9EURO</name>
<evidence type="ECO:0000313" key="1">
    <source>
        <dbReference type="EMBL" id="KAL2783833.1"/>
    </source>
</evidence>
<proteinExistence type="predicted"/>
<keyword evidence="2" id="KW-1185">Reference proteome</keyword>
<comment type="caution">
    <text evidence="1">The sequence shown here is derived from an EMBL/GenBank/DDBJ whole genome shotgun (WGS) entry which is preliminary data.</text>
</comment>
<dbReference type="EMBL" id="JBFTWV010000209">
    <property type="protein sequence ID" value="KAL2783833.1"/>
    <property type="molecule type" value="Genomic_DNA"/>
</dbReference>
<sequence>MIDLGLFHLQPGLSDEEQWRCWPKRVVDYPAEISDAALHKFKTHTERLADVEQFRALLEFINRSYGLSEYDTVVDGVKDLSVSEHSGRYHPSLHEYTA</sequence>
<reference evidence="1 2" key="1">
    <citation type="submission" date="2024-07" db="EMBL/GenBank/DDBJ databases">
        <title>Section-level genome sequencing and comparative genomics of Aspergillus sections Usti and Cavernicolus.</title>
        <authorList>
            <consortium name="Lawrence Berkeley National Laboratory"/>
            <person name="Nybo J.L."/>
            <person name="Vesth T.C."/>
            <person name="Theobald S."/>
            <person name="Frisvad J.C."/>
            <person name="Larsen T.O."/>
            <person name="Kjaerboelling I."/>
            <person name="Rothschild-Mancinelli K."/>
            <person name="Lyhne E.K."/>
            <person name="Kogle M.E."/>
            <person name="Barry K."/>
            <person name="Clum A."/>
            <person name="Na H."/>
            <person name="Ledsgaard L."/>
            <person name="Lin J."/>
            <person name="Lipzen A."/>
            <person name="Kuo A."/>
            <person name="Riley R."/>
            <person name="Mondo S."/>
            <person name="Labutti K."/>
            <person name="Haridas S."/>
            <person name="Pangalinan J."/>
            <person name="Salamov A.A."/>
            <person name="Simmons B.A."/>
            <person name="Magnuson J.K."/>
            <person name="Chen J."/>
            <person name="Drula E."/>
            <person name="Henrissat B."/>
            <person name="Wiebenga A."/>
            <person name="Lubbers R.J."/>
            <person name="Gomes A.C."/>
            <person name="Makela M.R."/>
            <person name="Stajich J."/>
            <person name="Grigoriev I.V."/>
            <person name="Mortensen U.H."/>
            <person name="De Vries R.P."/>
            <person name="Baker S.E."/>
            <person name="Andersen M.R."/>
        </authorList>
    </citation>
    <scope>NUCLEOTIDE SEQUENCE [LARGE SCALE GENOMIC DNA]</scope>
    <source>
        <strain evidence="1 2">CBS 209.92</strain>
    </source>
</reference>
<accession>A0ABR4FKQ4</accession>
<dbReference type="Proteomes" id="UP001610563">
    <property type="component" value="Unassembled WGS sequence"/>
</dbReference>
<protein>
    <submittedName>
        <fullName evidence="1">Uncharacterized protein</fullName>
    </submittedName>
</protein>
<organism evidence="1 2">
    <name type="scientific">Aspergillus keveii</name>
    <dbReference type="NCBI Taxonomy" id="714993"/>
    <lineage>
        <taxon>Eukaryota</taxon>
        <taxon>Fungi</taxon>
        <taxon>Dikarya</taxon>
        <taxon>Ascomycota</taxon>
        <taxon>Pezizomycotina</taxon>
        <taxon>Eurotiomycetes</taxon>
        <taxon>Eurotiomycetidae</taxon>
        <taxon>Eurotiales</taxon>
        <taxon>Aspergillaceae</taxon>
        <taxon>Aspergillus</taxon>
        <taxon>Aspergillus subgen. Nidulantes</taxon>
    </lineage>
</organism>